<sequence length="307" mass="31703">MEMKEEFANFQNCQILCQLVAKKNLNKIDFCTFCLSGVLGPLSLLPQAVRVCSPNRFQCGNQNAINSSGNVCCIVYLRIQIEKAQEISIARAQSRLLLHDFTAKTSNKNTITKTPATVAVTEPTPSGRRSSKVLTVAAAAASPAAKTTATTTTTAIPSSSGGGGAGTGAGVGTGGTGVGGGGGGGGGGGARSRSGRRSHSSTIPQQQQQHIISNTRSGHNIKTSASRNSNIRSSSSNSTMASSNHRGGGGGGGVGGSSGLQIGSAWFQRKINLRPQHRGVHLVTEEILRQMPELGQFSVGLCHVQIF</sequence>
<dbReference type="EMBL" id="CAJHJT010000012">
    <property type="protein sequence ID" value="CAD6999062.1"/>
    <property type="molecule type" value="Genomic_DNA"/>
</dbReference>
<dbReference type="Proteomes" id="UP000606786">
    <property type="component" value="Unassembled WGS sequence"/>
</dbReference>
<keyword evidence="3" id="KW-1185">Reference proteome</keyword>
<name>A0A811UIN2_CERCA</name>
<feature type="compositionally biased region" description="Polar residues" evidence="1">
    <location>
        <begin position="203"/>
        <end position="222"/>
    </location>
</feature>
<dbReference type="OrthoDB" id="10255963at2759"/>
<dbReference type="PANTHER" id="PTHR30615">
    <property type="entry name" value="UNCHARACTERIZED PROTEIN YJBQ-RELATED"/>
    <property type="match status" value="1"/>
</dbReference>
<feature type="region of interest" description="Disordered" evidence="1">
    <location>
        <begin position="141"/>
        <end position="256"/>
    </location>
</feature>
<reference evidence="2" key="1">
    <citation type="submission" date="2020-11" db="EMBL/GenBank/DDBJ databases">
        <authorList>
            <person name="Whitehead M."/>
        </authorList>
    </citation>
    <scope>NUCLEOTIDE SEQUENCE</scope>
    <source>
        <strain evidence="2">EGII</strain>
    </source>
</reference>
<evidence type="ECO:0000256" key="1">
    <source>
        <dbReference type="SAM" id="MobiDB-lite"/>
    </source>
</evidence>
<evidence type="ECO:0000313" key="3">
    <source>
        <dbReference type="Proteomes" id="UP000606786"/>
    </source>
</evidence>
<comment type="caution">
    <text evidence="2">The sequence shown here is derived from an EMBL/GenBank/DDBJ whole genome shotgun (WGS) entry which is preliminary data.</text>
</comment>
<accession>A0A811UIN2</accession>
<dbReference type="AlphaFoldDB" id="A0A811UIN2"/>
<organism evidence="2 3">
    <name type="scientific">Ceratitis capitata</name>
    <name type="common">Mediterranean fruit fly</name>
    <name type="synonym">Tephritis capitata</name>
    <dbReference type="NCBI Taxonomy" id="7213"/>
    <lineage>
        <taxon>Eukaryota</taxon>
        <taxon>Metazoa</taxon>
        <taxon>Ecdysozoa</taxon>
        <taxon>Arthropoda</taxon>
        <taxon>Hexapoda</taxon>
        <taxon>Insecta</taxon>
        <taxon>Pterygota</taxon>
        <taxon>Neoptera</taxon>
        <taxon>Endopterygota</taxon>
        <taxon>Diptera</taxon>
        <taxon>Brachycera</taxon>
        <taxon>Muscomorpha</taxon>
        <taxon>Tephritoidea</taxon>
        <taxon>Tephritidae</taxon>
        <taxon>Ceratitis</taxon>
        <taxon>Ceratitis</taxon>
    </lineage>
</organism>
<proteinExistence type="predicted"/>
<evidence type="ECO:0000313" key="2">
    <source>
        <dbReference type="EMBL" id="CAD6999062.1"/>
    </source>
</evidence>
<feature type="compositionally biased region" description="Low complexity" evidence="1">
    <location>
        <begin position="223"/>
        <end position="244"/>
    </location>
</feature>
<dbReference type="InterPro" id="IPR001602">
    <property type="entry name" value="UPF0047_YjbQ-like"/>
</dbReference>
<feature type="compositionally biased region" description="Low complexity" evidence="1">
    <location>
        <begin position="141"/>
        <end position="159"/>
    </location>
</feature>
<protein>
    <submittedName>
        <fullName evidence="2">(Mediterranean fruit fly) hypothetical protein</fullName>
    </submittedName>
</protein>
<feature type="compositionally biased region" description="Gly residues" evidence="1">
    <location>
        <begin position="160"/>
        <end position="190"/>
    </location>
</feature>
<gene>
    <name evidence="2" type="ORF">CCAP1982_LOCUS7608</name>
</gene>
<feature type="compositionally biased region" description="Gly residues" evidence="1">
    <location>
        <begin position="246"/>
        <end position="256"/>
    </location>
</feature>
<dbReference type="PANTHER" id="PTHR30615:SF8">
    <property type="entry name" value="UPF0047 PROTEIN C4A8.02C"/>
    <property type="match status" value="1"/>
</dbReference>